<comment type="caution">
    <text evidence="1">The sequence shown here is derived from an EMBL/GenBank/DDBJ whole genome shotgun (WGS) entry which is preliminary data.</text>
</comment>
<keyword evidence="2" id="KW-1185">Reference proteome</keyword>
<name>A0ACB8RG14_9AGAM</name>
<dbReference type="Proteomes" id="UP000814033">
    <property type="component" value="Unassembled WGS sequence"/>
</dbReference>
<dbReference type="EMBL" id="MU276039">
    <property type="protein sequence ID" value="KAI0042950.1"/>
    <property type="molecule type" value="Genomic_DNA"/>
</dbReference>
<evidence type="ECO:0000313" key="1">
    <source>
        <dbReference type="EMBL" id="KAI0042950.1"/>
    </source>
</evidence>
<accession>A0ACB8RG14</accession>
<protein>
    <submittedName>
        <fullName evidence="1">Uncharacterized protein</fullName>
    </submittedName>
</protein>
<evidence type="ECO:0000313" key="2">
    <source>
        <dbReference type="Proteomes" id="UP000814033"/>
    </source>
</evidence>
<sequence>MPTRGDRHAPTFDGSRPRELPRYFAELKHLLTQAGITNDEEMKAHAVRYLNVLTADQWVIRPEFEKGKKFANFEKAIIALYLGADGEQKYVLGDLDRLVAQYANGGLTSLRDLSHYYREFYAISEFLKKRGRVLERDQDFTFLRGLPRSLQDRVEQRLQGIQARDRLGRT</sequence>
<organism evidence="1 2">
    <name type="scientific">Auriscalpium vulgare</name>
    <dbReference type="NCBI Taxonomy" id="40419"/>
    <lineage>
        <taxon>Eukaryota</taxon>
        <taxon>Fungi</taxon>
        <taxon>Dikarya</taxon>
        <taxon>Basidiomycota</taxon>
        <taxon>Agaricomycotina</taxon>
        <taxon>Agaricomycetes</taxon>
        <taxon>Russulales</taxon>
        <taxon>Auriscalpiaceae</taxon>
        <taxon>Auriscalpium</taxon>
    </lineage>
</organism>
<proteinExistence type="predicted"/>
<reference evidence="1" key="2">
    <citation type="journal article" date="2022" name="New Phytol.">
        <title>Evolutionary transition to the ectomycorrhizal habit in the genomes of a hyperdiverse lineage of mushroom-forming fungi.</title>
        <authorList>
            <person name="Looney B."/>
            <person name="Miyauchi S."/>
            <person name="Morin E."/>
            <person name="Drula E."/>
            <person name="Courty P.E."/>
            <person name="Kohler A."/>
            <person name="Kuo A."/>
            <person name="LaButti K."/>
            <person name="Pangilinan J."/>
            <person name="Lipzen A."/>
            <person name="Riley R."/>
            <person name="Andreopoulos W."/>
            <person name="He G."/>
            <person name="Johnson J."/>
            <person name="Nolan M."/>
            <person name="Tritt A."/>
            <person name="Barry K.W."/>
            <person name="Grigoriev I.V."/>
            <person name="Nagy L.G."/>
            <person name="Hibbett D."/>
            <person name="Henrissat B."/>
            <person name="Matheny P.B."/>
            <person name="Labbe J."/>
            <person name="Martin F.M."/>
        </authorList>
    </citation>
    <scope>NUCLEOTIDE SEQUENCE</scope>
    <source>
        <strain evidence="1">FP105234-sp</strain>
    </source>
</reference>
<gene>
    <name evidence="1" type="ORF">FA95DRAFT_1609772</name>
</gene>
<reference evidence="1" key="1">
    <citation type="submission" date="2021-02" db="EMBL/GenBank/DDBJ databases">
        <authorList>
            <consortium name="DOE Joint Genome Institute"/>
            <person name="Ahrendt S."/>
            <person name="Looney B.P."/>
            <person name="Miyauchi S."/>
            <person name="Morin E."/>
            <person name="Drula E."/>
            <person name="Courty P.E."/>
            <person name="Chicoki N."/>
            <person name="Fauchery L."/>
            <person name="Kohler A."/>
            <person name="Kuo A."/>
            <person name="Labutti K."/>
            <person name="Pangilinan J."/>
            <person name="Lipzen A."/>
            <person name="Riley R."/>
            <person name="Andreopoulos W."/>
            <person name="He G."/>
            <person name="Johnson J."/>
            <person name="Barry K.W."/>
            <person name="Grigoriev I.V."/>
            <person name="Nagy L."/>
            <person name="Hibbett D."/>
            <person name="Henrissat B."/>
            <person name="Matheny P.B."/>
            <person name="Labbe J."/>
            <person name="Martin F."/>
        </authorList>
    </citation>
    <scope>NUCLEOTIDE SEQUENCE</scope>
    <source>
        <strain evidence="1">FP105234-sp</strain>
    </source>
</reference>